<dbReference type="Proteomes" id="UP000295680">
    <property type="component" value="Unassembled WGS sequence"/>
</dbReference>
<dbReference type="OrthoDB" id="9790815at2"/>
<dbReference type="EMBL" id="SLWS01000011">
    <property type="protein sequence ID" value="TCO53161.1"/>
    <property type="molecule type" value="Genomic_DNA"/>
</dbReference>
<dbReference type="GO" id="GO:0005829">
    <property type="term" value="C:cytosol"/>
    <property type="evidence" value="ECO:0007669"/>
    <property type="project" value="TreeGrafter"/>
</dbReference>
<evidence type="ECO:0000256" key="1">
    <source>
        <dbReference type="ARBA" id="ARBA00005564"/>
    </source>
</evidence>
<dbReference type="InterPro" id="IPR019405">
    <property type="entry name" value="Lactonase_7-beta_prop"/>
</dbReference>
<dbReference type="InterPro" id="IPR011048">
    <property type="entry name" value="Haem_d1_sf"/>
</dbReference>
<dbReference type="GO" id="GO:0017057">
    <property type="term" value="F:6-phosphogluconolactonase activity"/>
    <property type="evidence" value="ECO:0007669"/>
    <property type="project" value="TreeGrafter"/>
</dbReference>
<dbReference type="PANTHER" id="PTHR30344">
    <property type="entry name" value="6-PHOSPHOGLUCONOLACTONASE-RELATED"/>
    <property type="match status" value="1"/>
</dbReference>
<accession>A0A4R2J3M7</accession>
<dbReference type="RefSeq" id="WP_132124164.1">
    <property type="nucleotide sequence ID" value="NZ_SLWS01000011.1"/>
</dbReference>
<dbReference type="NCBIfam" id="TIGR01409">
    <property type="entry name" value="TAT_signal_seq"/>
    <property type="match status" value="1"/>
</dbReference>
<keyword evidence="3" id="KW-1185">Reference proteome</keyword>
<protein>
    <submittedName>
        <fullName evidence="2">Secreted protein</fullName>
    </submittedName>
</protein>
<dbReference type="SUPFAM" id="SSF51004">
    <property type="entry name" value="C-terminal (heme d1) domain of cytochrome cd1-nitrite reductase"/>
    <property type="match status" value="1"/>
</dbReference>
<evidence type="ECO:0000313" key="2">
    <source>
        <dbReference type="EMBL" id="TCO53161.1"/>
    </source>
</evidence>
<dbReference type="PANTHER" id="PTHR30344:SF1">
    <property type="entry name" value="6-PHOSPHOGLUCONOLACTONASE"/>
    <property type="match status" value="1"/>
</dbReference>
<dbReference type="Pfam" id="PF10282">
    <property type="entry name" value="Lactonase"/>
    <property type="match status" value="1"/>
</dbReference>
<sequence length="371" mass="38742">MANELNRRGFLGAVGAGGVLLAAGLPAEAARRGGSTVYIGSYTPAGPGLQVGSVDPESGTLTVGHTVNGIANPSWFAFSCDRRTLFTTNENDPDGGVTSFSLGNPTRPRVLNSQPANGSVTTHVSVHASERYLLASNYGSGSVSVLPVDEDGRIGPVTDVVQHTGDTRDPHAHQTVNDPTGQWVLSVDLGADSVYVYSLDVDSGKLALNQQLKLPVGAGPRHLAFHPNGRHVYILGELRSEITVATWDPGAGRLTAGQVVGTLGGATPPQNFPAEVQVSADGRFVYASNRGHDSIATFSVARSGELAFVETTPCGGHWPRHFTLDPTGRWVYVSNQLANTVSWLSRNPSTGKLGAVAGSVAVTSVGIALFR</sequence>
<organism evidence="2 3">
    <name type="scientific">Actinocrispum wychmicini</name>
    <dbReference type="NCBI Taxonomy" id="1213861"/>
    <lineage>
        <taxon>Bacteria</taxon>
        <taxon>Bacillati</taxon>
        <taxon>Actinomycetota</taxon>
        <taxon>Actinomycetes</taxon>
        <taxon>Pseudonocardiales</taxon>
        <taxon>Pseudonocardiaceae</taxon>
        <taxon>Actinocrispum</taxon>
    </lineage>
</organism>
<gene>
    <name evidence="2" type="ORF">EV192_111358</name>
</gene>
<evidence type="ECO:0000313" key="3">
    <source>
        <dbReference type="Proteomes" id="UP000295680"/>
    </source>
</evidence>
<dbReference type="Gene3D" id="2.130.10.10">
    <property type="entry name" value="YVTN repeat-like/Quinoprotein amine dehydrogenase"/>
    <property type="match status" value="1"/>
</dbReference>
<dbReference type="InterPro" id="IPR006311">
    <property type="entry name" value="TAT_signal"/>
</dbReference>
<dbReference type="InterPro" id="IPR015943">
    <property type="entry name" value="WD40/YVTN_repeat-like_dom_sf"/>
</dbReference>
<dbReference type="InterPro" id="IPR019546">
    <property type="entry name" value="TAT_signal_bac_arc"/>
</dbReference>
<proteinExistence type="inferred from homology"/>
<reference evidence="2 3" key="1">
    <citation type="submission" date="2019-03" db="EMBL/GenBank/DDBJ databases">
        <title>Genomic Encyclopedia of Type Strains, Phase IV (KMG-IV): sequencing the most valuable type-strain genomes for metagenomic binning, comparative biology and taxonomic classification.</title>
        <authorList>
            <person name="Goeker M."/>
        </authorList>
    </citation>
    <scope>NUCLEOTIDE SEQUENCE [LARGE SCALE GENOMIC DNA]</scope>
    <source>
        <strain evidence="2 3">DSM 45934</strain>
    </source>
</reference>
<dbReference type="InterPro" id="IPR050282">
    <property type="entry name" value="Cycloisomerase_2"/>
</dbReference>
<comment type="caution">
    <text evidence="2">The sequence shown here is derived from an EMBL/GenBank/DDBJ whole genome shotgun (WGS) entry which is preliminary data.</text>
</comment>
<comment type="similarity">
    <text evidence="1">Belongs to the cycloisomerase 2 family.</text>
</comment>
<name>A0A4R2J3M7_9PSEU</name>
<dbReference type="AlphaFoldDB" id="A0A4R2J3M7"/>
<dbReference type="PROSITE" id="PS51318">
    <property type="entry name" value="TAT"/>
    <property type="match status" value="1"/>
</dbReference>